<accession>A0A7J2S4C6</accession>
<feature type="non-terminal residue" evidence="8">
    <location>
        <position position="384"/>
    </location>
</feature>
<keyword evidence="6" id="KW-0030">Aminoacyl-tRNA synthetase</keyword>
<dbReference type="GO" id="GO:0005524">
    <property type="term" value="F:ATP binding"/>
    <property type="evidence" value="ECO:0007669"/>
    <property type="project" value="UniProtKB-KW"/>
</dbReference>
<evidence type="ECO:0000256" key="3">
    <source>
        <dbReference type="ARBA" id="ARBA00022741"/>
    </source>
</evidence>
<keyword evidence="5" id="KW-0648">Protein biosynthesis</keyword>
<dbReference type="SUPFAM" id="SSF52374">
    <property type="entry name" value="Nucleotidylyl transferase"/>
    <property type="match status" value="1"/>
</dbReference>
<dbReference type="InterPro" id="IPR002300">
    <property type="entry name" value="aa-tRNA-synth_Ia"/>
</dbReference>
<name>A0A7J2S4C6_9EURY</name>
<dbReference type="InterPro" id="IPR002301">
    <property type="entry name" value="Ile-tRNA-ligase"/>
</dbReference>
<evidence type="ECO:0000259" key="7">
    <source>
        <dbReference type="Pfam" id="PF00133"/>
    </source>
</evidence>
<evidence type="ECO:0000256" key="6">
    <source>
        <dbReference type="ARBA" id="ARBA00023146"/>
    </source>
</evidence>
<dbReference type="InterPro" id="IPR050081">
    <property type="entry name" value="Ile-tRNA_ligase"/>
</dbReference>
<dbReference type="GO" id="GO:0005829">
    <property type="term" value="C:cytosol"/>
    <property type="evidence" value="ECO:0007669"/>
    <property type="project" value="TreeGrafter"/>
</dbReference>
<protein>
    <recommendedName>
        <fullName evidence="1">isoleucine--tRNA ligase</fullName>
        <ecNumber evidence="1">6.1.1.5</ecNumber>
    </recommendedName>
</protein>
<evidence type="ECO:0000313" key="8">
    <source>
        <dbReference type="EMBL" id="HEC57624.1"/>
    </source>
</evidence>
<evidence type="ECO:0000256" key="1">
    <source>
        <dbReference type="ARBA" id="ARBA00013165"/>
    </source>
</evidence>
<sequence length="384" mass="44711">MLREIESRYEPLSLEKRIEDFWVKNKIYSKTRAKNRGNEPFFFVDGPPYTTGSIHLGTAWNKVIKDTVLRYRSMQGYYLIDRAGWDMHGLPIEVKIEEKLGFRSKKDIERFGVARFIGECRAFAIENRRKMTEQFKRLGVWLNWDDPYMTLKDEYIEAAWWTMKRAWEKNLLFKGERVVNWCPRCETAIADAEVEYADKRDPSIFVRFRIKGRDGEAILIWTTTPWTIPSNIAVAINPSFDYARVRAYKDGKSEILIFAYDLIEPVLKKARFEDYEVLERFSGESLIGIEYEHPLSDLIPIQREFDHRIYGAGFVEMDNTGCVHIAPGHGPDDFDLGKEHGLPIFCPVSEDGTYTEDLGRYAGLNVRDVNETVLSDLDERGLLL</sequence>
<feature type="domain" description="Aminoacyl-tRNA synthetase class Ia" evidence="7">
    <location>
        <begin position="19"/>
        <end position="220"/>
    </location>
</feature>
<dbReference type="InterPro" id="IPR001412">
    <property type="entry name" value="aa-tRNA-synth_I_CS"/>
</dbReference>
<keyword evidence="3" id="KW-0547">Nucleotide-binding</keyword>
<dbReference type="GO" id="GO:0006428">
    <property type="term" value="P:isoleucyl-tRNA aminoacylation"/>
    <property type="evidence" value="ECO:0007669"/>
    <property type="project" value="InterPro"/>
</dbReference>
<dbReference type="Gene3D" id="3.40.50.620">
    <property type="entry name" value="HUPs"/>
    <property type="match status" value="1"/>
</dbReference>
<dbReference type="PROSITE" id="PS00178">
    <property type="entry name" value="AA_TRNA_LIGASE_I"/>
    <property type="match status" value="1"/>
</dbReference>
<dbReference type="SUPFAM" id="SSF50677">
    <property type="entry name" value="ValRS/IleRS/LeuRS editing domain"/>
    <property type="match status" value="1"/>
</dbReference>
<dbReference type="Proteomes" id="UP000885936">
    <property type="component" value="Unassembled WGS sequence"/>
</dbReference>
<gene>
    <name evidence="8" type="ORF">ENI32_07100</name>
</gene>
<dbReference type="InterPro" id="IPR014729">
    <property type="entry name" value="Rossmann-like_a/b/a_fold"/>
</dbReference>
<dbReference type="GO" id="GO:0002161">
    <property type="term" value="F:aminoacyl-tRNA deacylase activity"/>
    <property type="evidence" value="ECO:0007669"/>
    <property type="project" value="InterPro"/>
</dbReference>
<proteinExistence type="predicted"/>
<reference evidence="8" key="1">
    <citation type="journal article" date="2020" name="mSystems">
        <title>Genome- and Community-Level Interaction Insights into Carbon Utilization and Element Cycling Functions of Hydrothermarchaeota in Hydrothermal Sediment.</title>
        <authorList>
            <person name="Zhou Z."/>
            <person name="Liu Y."/>
            <person name="Xu W."/>
            <person name="Pan J."/>
            <person name="Luo Z.H."/>
            <person name="Li M."/>
        </authorList>
    </citation>
    <scope>NUCLEOTIDE SEQUENCE [LARGE SCALE GENOMIC DNA]</scope>
    <source>
        <strain evidence="8">HyVt-386</strain>
    </source>
</reference>
<dbReference type="Pfam" id="PF00133">
    <property type="entry name" value="tRNA-synt_1"/>
    <property type="match status" value="1"/>
</dbReference>
<dbReference type="EMBL" id="DRIE01000116">
    <property type="protein sequence ID" value="HEC57624.1"/>
    <property type="molecule type" value="Genomic_DNA"/>
</dbReference>
<dbReference type="PANTHER" id="PTHR42765:SF1">
    <property type="entry name" value="ISOLEUCINE--TRNA LIGASE, MITOCHONDRIAL"/>
    <property type="match status" value="1"/>
</dbReference>
<keyword evidence="4" id="KW-0067">ATP-binding</keyword>
<organism evidence="8">
    <name type="scientific">Candidatus Syntropharchaeum butanivorans</name>
    <dbReference type="NCBI Taxonomy" id="1839936"/>
    <lineage>
        <taxon>Archaea</taxon>
        <taxon>Methanobacteriati</taxon>
        <taxon>Methanobacteriota</taxon>
        <taxon>Stenosarchaea group</taxon>
        <taxon>Methanomicrobia</taxon>
        <taxon>Methanosarcinales</taxon>
        <taxon>ANME-2 cluster</taxon>
        <taxon>Candidatus Syntropharchaeum</taxon>
    </lineage>
</organism>
<comment type="caution">
    <text evidence="8">The sequence shown here is derived from an EMBL/GenBank/DDBJ whole genome shotgun (WGS) entry which is preliminary data.</text>
</comment>
<dbReference type="GO" id="GO:0004822">
    <property type="term" value="F:isoleucine-tRNA ligase activity"/>
    <property type="evidence" value="ECO:0007669"/>
    <property type="project" value="UniProtKB-EC"/>
</dbReference>
<dbReference type="PANTHER" id="PTHR42765">
    <property type="entry name" value="SOLEUCYL-TRNA SYNTHETASE"/>
    <property type="match status" value="1"/>
</dbReference>
<dbReference type="EC" id="6.1.1.5" evidence="1"/>
<dbReference type="PRINTS" id="PR00984">
    <property type="entry name" value="TRNASYNTHILE"/>
</dbReference>
<dbReference type="InterPro" id="IPR009008">
    <property type="entry name" value="Val/Leu/Ile-tRNA-synth_edit"/>
</dbReference>
<evidence type="ECO:0000256" key="5">
    <source>
        <dbReference type="ARBA" id="ARBA00022917"/>
    </source>
</evidence>
<dbReference type="AlphaFoldDB" id="A0A7J2S4C6"/>
<evidence type="ECO:0000256" key="2">
    <source>
        <dbReference type="ARBA" id="ARBA00022598"/>
    </source>
</evidence>
<evidence type="ECO:0000256" key="4">
    <source>
        <dbReference type="ARBA" id="ARBA00022840"/>
    </source>
</evidence>
<keyword evidence="2 8" id="KW-0436">Ligase</keyword>
<dbReference type="Gene3D" id="3.90.740.10">
    <property type="entry name" value="Valyl/Leucyl/Isoleucyl-tRNA synthetase, editing domain"/>
    <property type="match status" value="1"/>
</dbReference>